<dbReference type="Pfam" id="PF05637">
    <property type="entry name" value="Glyco_transf_34"/>
    <property type="match status" value="1"/>
</dbReference>
<protein>
    <submittedName>
        <fullName evidence="6">Uncharacterized protein</fullName>
    </submittedName>
</protein>
<dbReference type="GO" id="GO:0009969">
    <property type="term" value="P:xyloglucan biosynthetic process"/>
    <property type="evidence" value="ECO:0007669"/>
    <property type="project" value="TreeGrafter"/>
</dbReference>
<evidence type="ECO:0000313" key="6">
    <source>
        <dbReference type="EMBL" id="OWM91213.1"/>
    </source>
</evidence>
<comment type="caution">
    <text evidence="6">The sequence shown here is derived from an EMBL/GenBank/DDBJ whole genome shotgun (WGS) entry which is preliminary data.</text>
</comment>
<evidence type="ECO:0000313" key="7">
    <source>
        <dbReference type="Proteomes" id="UP000197138"/>
    </source>
</evidence>
<name>A0A218Y1Q5_PUNGR</name>
<dbReference type="Proteomes" id="UP000197138">
    <property type="component" value="Unassembled WGS sequence"/>
</dbReference>
<dbReference type="GO" id="GO:0016758">
    <property type="term" value="F:hexosyltransferase activity"/>
    <property type="evidence" value="ECO:0007669"/>
    <property type="project" value="TreeGrafter"/>
</dbReference>
<keyword evidence="4" id="KW-0735">Signal-anchor</keyword>
<evidence type="ECO:0000256" key="1">
    <source>
        <dbReference type="ARBA" id="ARBA00004323"/>
    </source>
</evidence>
<dbReference type="EMBL" id="MTKT01000299">
    <property type="protein sequence ID" value="OWM91213.1"/>
    <property type="molecule type" value="Genomic_DNA"/>
</dbReference>
<evidence type="ECO:0000256" key="4">
    <source>
        <dbReference type="ARBA" id="ARBA00022968"/>
    </source>
</evidence>
<dbReference type="InterPro" id="IPR008630">
    <property type="entry name" value="Glyco_trans_34"/>
</dbReference>
<dbReference type="GO" id="GO:0005802">
    <property type="term" value="C:trans-Golgi network"/>
    <property type="evidence" value="ECO:0007669"/>
    <property type="project" value="TreeGrafter"/>
</dbReference>
<dbReference type="PANTHER" id="PTHR31311">
    <property type="entry name" value="XYLOGLUCAN 6-XYLOSYLTRANSFERASE 5-RELATED-RELATED"/>
    <property type="match status" value="1"/>
</dbReference>
<keyword evidence="2" id="KW-0328">Glycosyltransferase</keyword>
<accession>A0A218Y1Q5</accession>
<comment type="subcellular location">
    <subcellularLocation>
        <location evidence="1">Golgi apparatus membrane</location>
        <topology evidence="1">Single-pass type II membrane protein</topology>
    </subcellularLocation>
</comment>
<gene>
    <name evidence="6" type="ORF">CDL15_Pgr000157</name>
</gene>
<dbReference type="GO" id="GO:0005768">
    <property type="term" value="C:endosome"/>
    <property type="evidence" value="ECO:0007669"/>
    <property type="project" value="TreeGrafter"/>
</dbReference>
<organism evidence="6 7">
    <name type="scientific">Punica granatum</name>
    <name type="common">Pomegranate</name>
    <dbReference type="NCBI Taxonomy" id="22663"/>
    <lineage>
        <taxon>Eukaryota</taxon>
        <taxon>Viridiplantae</taxon>
        <taxon>Streptophyta</taxon>
        <taxon>Embryophyta</taxon>
        <taxon>Tracheophyta</taxon>
        <taxon>Spermatophyta</taxon>
        <taxon>Magnoliopsida</taxon>
        <taxon>eudicotyledons</taxon>
        <taxon>Gunneridae</taxon>
        <taxon>Pentapetalae</taxon>
        <taxon>rosids</taxon>
        <taxon>malvids</taxon>
        <taxon>Myrtales</taxon>
        <taxon>Lythraceae</taxon>
        <taxon>Punica</taxon>
    </lineage>
</organism>
<dbReference type="PANTHER" id="PTHR31311:SF13">
    <property type="entry name" value="XYLOGLUCAN 6-XYLOSYLTRANSFERASE 5-RELATED"/>
    <property type="match status" value="1"/>
</dbReference>
<evidence type="ECO:0000256" key="2">
    <source>
        <dbReference type="ARBA" id="ARBA00022676"/>
    </source>
</evidence>
<keyword evidence="3" id="KW-0808">Transferase</keyword>
<dbReference type="AlphaFoldDB" id="A0A218Y1Q5"/>
<reference evidence="7" key="1">
    <citation type="journal article" date="2017" name="Plant J.">
        <title>The pomegranate (Punica granatum L.) genome and the genomics of punicalagin biosynthesis.</title>
        <authorList>
            <person name="Qin G."/>
            <person name="Xu C."/>
            <person name="Ming R."/>
            <person name="Tang H."/>
            <person name="Guyot R."/>
            <person name="Kramer E.M."/>
            <person name="Hu Y."/>
            <person name="Yi X."/>
            <person name="Qi Y."/>
            <person name="Xu X."/>
            <person name="Gao Z."/>
            <person name="Pan H."/>
            <person name="Jian J."/>
            <person name="Tian Y."/>
            <person name="Yue Z."/>
            <person name="Xu Y."/>
        </authorList>
    </citation>
    <scope>NUCLEOTIDE SEQUENCE [LARGE SCALE GENOMIC DNA]</scope>
    <source>
        <strain evidence="7">cv. Dabenzi</strain>
    </source>
</reference>
<evidence type="ECO:0000256" key="3">
    <source>
        <dbReference type="ARBA" id="ARBA00022679"/>
    </source>
</evidence>
<dbReference type="GO" id="GO:0000139">
    <property type="term" value="C:Golgi membrane"/>
    <property type="evidence" value="ECO:0007669"/>
    <property type="project" value="UniProtKB-SubCell"/>
</dbReference>
<sequence>MNHEPPELEINPNVTYTLGPKISNWDDDRKKWLESNPEFPSHVNGKPRVLLLTGSPSNPCDNPIGDHYLLKAVKNKMITVAFTRLRMSTIWLIWTRSLPGISDALTCYSIKHNLVIHGYPNLLFDQQSWIALNIGSFLFRNCQWSLDLLDTWAPMGPKGPIRDEAGKILIANLKGRSAFKADDQSALIYLLISQQDKWMDKVFIENSYYLHGYWAGLVDRYEEMIEKYYPSLGDERWPFVTHFVDYKPYRSYRDYPIERCLRSIERAFNLVDNQKPLLLLALFLALDLELELWLSPVKRNHYSCWLSNAIGIDDESGADGDGGAKKGDGVVGNGEGLMIGRRRERNLRTEAVEGFGFRAKAIDGLTVGGW</sequence>
<keyword evidence="5" id="KW-0333">Golgi apparatus</keyword>
<proteinExistence type="predicted"/>
<evidence type="ECO:0000256" key="5">
    <source>
        <dbReference type="ARBA" id="ARBA00023034"/>
    </source>
</evidence>
<keyword evidence="4" id="KW-0812">Transmembrane</keyword>